<dbReference type="Proteomes" id="UP001196316">
    <property type="component" value="Unassembled WGS sequence"/>
</dbReference>
<comment type="caution">
    <text evidence="1">The sequence shown here is derived from an EMBL/GenBank/DDBJ whole genome shotgun (WGS) entry which is preliminary data.</text>
</comment>
<dbReference type="Pfam" id="PF04245">
    <property type="entry name" value="NA37"/>
    <property type="match status" value="1"/>
</dbReference>
<dbReference type="AlphaFoldDB" id="A0AAW4N9E6"/>
<dbReference type="EMBL" id="JAHOEP010000026">
    <property type="protein sequence ID" value="MBV3408753.1"/>
    <property type="molecule type" value="Genomic_DNA"/>
</dbReference>
<organism evidence="1 2">
    <name type="scientific">Segatella copri</name>
    <dbReference type="NCBI Taxonomy" id="165179"/>
    <lineage>
        <taxon>Bacteria</taxon>
        <taxon>Pseudomonadati</taxon>
        <taxon>Bacteroidota</taxon>
        <taxon>Bacteroidia</taxon>
        <taxon>Bacteroidales</taxon>
        <taxon>Prevotellaceae</taxon>
        <taxon>Segatella</taxon>
    </lineage>
</organism>
<sequence length="341" mass="39520">MIYTEYVKVQDIIIHQVGNKLSMDGVKLSNHSIDVTDDLNKLLVKHFLTPFRERPSLQFKSPLQNNSVYSLIKAMFANKTDFVLLSQELAKLLYENGVYSKIKNGEFYVAYFSNCVIDGQASDAVGLFKTEQKTPYLRVTPVADSYTIAEEQGFSLKHFEKACLIFNEDEDSGYQVAVIDKSNKAPESQYWSDSFLQVKKRKTNSSQTECLFEMCKSFVSQLDDKDDVQKANMMNKALSILDDSEKKIELEHFKEEVFGDQDVSNFFDEFRKEKQSENQLELDEKFESDNSSLKKTGLKKLTTIHLDDNYDVVIHGANDIEKGYDEKRQKYFYKLFYDKEK</sequence>
<dbReference type="GO" id="GO:0009295">
    <property type="term" value="C:nucleoid"/>
    <property type="evidence" value="ECO:0007669"/>
    <property type="project" value="InterPro"/>
</dbReference>
<evidence type="ECO:0000313" key="1">
    <source>
        <dbReference type="EMBL" id="MBV3408753.1"/>
    </source>
</evidence>
<accession>A0AAW4N9E6</accession>
<dbReference type="InterPro" id="IPR007358">
    <property type="entry name" value="Nucleoid_associated_NdpA"/>
</dbReference>
<evidence type="ECO:0000313" key="2">
    <source>
        <dbReference type="Proteomes" id="UP001196316"/>
    </source>
</evidence>
<gene>
    <name evidence="1" type="ORF">KSW80_10140</name>
</gene>
<protein>
    <submittedName>
        <fullName evidence="1">Nucleoid-associated protein</fullName>
    </submittedName>
</protein>
<dbReference type="RefSeq" id="WP_217326762.1">
    <property type="nucleotide sequence ID" value="NZ_JAHOEK010000025.1"/>
</dbReference>
<reference evidence="1" key="1">
    <citation type="submission" date="2021-06" db="EMBL/GenBank/DDBJ databases">
        <title>Collection of gut derived symbiotic bacterial strains cultured from healthy donors.</title>
        <authorList>
            <person name="Lin H."/>
            <person name="Littmann E."/>
            <person name="Pamer E.G."/>
        </authorList>
    </citation>
    <scope>NUCLEOTIDE SEQUENCE</scope>
    <source>
        <strain evidence="1">MSK.21.60</strain>
    </source>
</reference>
<name>A0AAW4N9E6_9BACT</name>
<proteinExistence type="predicted"/>